<dbReference type="EMBL" id="SWLB01000005">
    <property type="protein sequence ID" value="KAF3338420.1"/>
    <property type="molecule type" value="Genomic_DNA"/>
</dbReference>
<name>A0A833QYJ0_9POAL</name>
<keyword evidence="10" id="KW-1185">Reference proteome</keyword>
<evidence type="ECO:0000256" key="4">
    <source>
        <dbReference type="ARBA" id="ARBA00023163"/>
    </source>
</evidence>
<keyword evidence="4 6" id="KW-0804">Transcription</keyword>
<dbReference type="InterPro" id="IPR038933">
    <property type="entry name" value="Ovate"/>
</dbReference>
<keyword evidence="5 6" id="KW-0539">Nucleus</keyword>
<evidence type="ECO:0000313" key="9">
    <source>
        <dbReference type="EMBL" id="KAF3338420.1"/>
    </source>
</evidence>
<dbReference type="AlphaFoldDB" id="A0A833QYJ0"/>
<keyword evidence="2 6" id="KW-0678">Repressor</keyword>
<dbReference type="PANTHER" id="PTHR33057">
    <property type="entry name" value="TRANSCRIPTION REPRESSOR OFP7-RELATED"/>
    <property type="match status" value="1"/>
</dbReference>
<evidence type="ECO:0000256" key="7">
    <source>
        <dbReference type="SAM" id="MobiDB-lite"/>
    </source>
</evidence>
<dbReference type="PROSITE" id="PS51754">
    <property type="entry name" value="OVATE"/>
    <property type="match status" value="1"/>
</dbReference>
<comment type="subcellular location">
    <subcellularLocation>
        <location evidence="1 6">Nucleus</location>
    </subcellularLocation>
</comment>
<evidence type="ECO:0000256" key="3">
    <source>
        <dbReference type="ARBA" id="ARBA00023015"/>
    </source>
</evidence>
<gene>
    <name evidence="9" type="ORF">FCM35_KLT17257</name>
</gene>
<organism evidence="9 10">
    <name type="scientific">Carex littledalei</name>
    <dbReference type="NCBI Taxonomy" id="544730"/>
    <lineage>
        <taxon>Eukaryota</taxon>
        <taxon>Viridiplantae</taxon>
        <taxon>Streptophyta</taxon>
        <taxon>Embryophyta</taxon>
        <taxon>Tracheophyta</taxon>
        <taxon>Spermatophyta</taxon>
        <taxon>Magnoliopsida</taxon>
        <taxon>Liliopsida</taxon>
        <taxon>Poales</taxon>
        <taxon>Cyperaceae</taxon>
        <taxon>Cyperoideae</taxon>
        <taxon>Cariceae</taxon>
        <taxon>Carex</taxon>
        <taxon>Carex subgen. Euthyceras</taxon>
    </lineage>
</organism>
<feature type="compositionally biased region" description="Polar residues" evidence="7">
    <location>
        <begin position="14"/>
        <end position="24"/>
    </location>
</feature>
<comment type="caution">
    <text evidence="9">The sequence shown here is derived from an EMBL/GenBank/DDBJ whole genome shotgun (WGS) entry which is preliminary data.</text>
</comment>
<proteinExistence type="predicted"/>
<dbReference type="Proteomes" id="UP000623129">
    <property type="component" value="Unassembled WGS sequence"/>
</dbReference>
<feature type="region of interest" description="Disordered" evidence="7">
    <location>
        <begin position="1"/>
        <end position="30"/>
    </location>
</feature>
<reference evidence="9" key="1">
    <citation type="submission" date="2020-01" db="EMBL/GenBank/DDBJ databases">
        <title>Genome sequence of Kobresia littledalei, the first chromosome-level genome in the family Cyperaceae.</title>
        <authorList>
            <person name="Qu G."/>
        </authorList>
    </citation>
    <scope>NUCLEOTIDE SEQUENCE</scope>
    <source>
        <strain evidence="9">C.B.Clarke</strain>
        <tissue evidence="9">Leaf</tissue>
    </source>
</reference>
<feature type="compositionally biased region" description="Basic residues" evidence="7">
    <location>
        <begin position="1"/>
        <end position="13"/>
    </location>
</feature>
<feature type="domain" description="OVATE" evidence="8">
    <location>
        <begin position="125"/>
        <end position="184"/>
    </location>
</feature>
<evidence type="ECO:0000256" key="5">
    <source>
        <dbReference type="ARBA" id="ARBA00023242"/>
    </source>
</evidence>
<evidence type="ECO:0000313" key="10">
    <source>
        <dbReference type="Proteomes" id="UP000623129"/>
    </source>
</evidence>
<dbReference type="PANTHER" id="PTHR33057:SF114">
    <property type="entry name" value="TRANSCRIPTION REPRESSOR-RELATED"/>
    <property type="match status" value="1"/>
</dbReference>
<protein>
    <recommendedName>
        <fullName evidence="6">Transcription repressor</fullName>
    </recommendedName>
    <alternativeName>
        <fullName evidence="6">Ovate family protein</fullName>
    </alternativeName>
</protein>
<evidence type="ECO:0000256" key="1">
    <source>
        <dbReference type="ARBA" id="ARBA00004123"/>
    </source>
</evidence>
<evidence type="ECO:0000259" key="8">
    <source>
        <dbReference type="PROSITE" id="PS51754"/>
    </source>
</evidence>
<dbReference type="GO" id="GO:0005634">
    <property type="term" value="C:nucleus"/>
    <property type="evidence" value="ECO:0007669"/>
    <property type="project" value="UniProtKB-SubCell"/>
</dbReference>
<dbReference type="Pfam" id="PF04844">
    <property type="entry name" value="Ovate"/>
    <property type="match status" value="1"/>
</dbReference>
<evidence type="ECO:0000256" key="6">
    <source>
        <dbReference type="RuleBase" id="RU367028"/>
    </source>
</evidence>
<dbReference type="NCBIfam" id="TIGR01568">
    <property type="entry name" value="A_thal_3678"/>
    <property type="match status" value="1"/>
</dbReference>
<sequence length="195" mass="22136">MHSFMGKKMKSRSKNIANSQTDHQQNPKRSRCRALCCGSRLSVSSTTSCSEPIRSSDTELINDLSNMAHGMVQARLEHIIGENSHQLGFHQRHRRDLFVGKTYSKPVSNTTTTIESKKYVVLVAIERDSYDPREDFRKSIMEVITCKGLVEPKELKGLLNCYVSMNSSEHRQPILEAFVDVCSALFVCKKGNYVY</sequence>
<dbReference type="InterPro" id="IPR006458">
    <property type="entry name" value="Ovate_C"/>
</dbReference>
<keyword evidence="3 6" id="KW-0805">Transcription regulation</keyword>
<dbReference type="OrthoDB" id="1928390at2759"/>
<accession>A0A833QYJ0</accession>
<comment type="function">
    <text evidence="6">Transcriptional repressor that regulates multiple aspects of plant growth and development.</text>
</comment>
<evidence type="ECO:0000256" key="2">
    <source>
        <dbReference type="ARBA" id="ARBA00022491"/>
    </source>
</evidence>
<dbReference type="GO" id="GO:0045892">
    <property type="term" value="P:negative regulation of DNA-templated transcription"/>
    <property type="evidence" value="ECO:0007669"/>
    <property type="project" value="UniProtKB-UniRule"/>
</dbReference>